<comment type="caution">
    <text evidence="2">The sequence shown here is derived from an EMBL/GenBank/DDBJ whole genome shotgun (WGS) entry which is preliminary data.</text>
</comment>
<dbReference type="AlphaFoldDB" id="A0A699VRT2"/>
<evidence type="ECO:0000256" key="1">
    <source>
        <dbReference type="SAM" id="MobiDB-lite"/>
    </source>
</evidence>
<dbReference type="EMBL" id="BKCJ011448223">
    <property type="protein sequence ID" value="GFD34564.1"/>
    <property type="molecule type" value="Genomic_DNA"/>
</dbReference>
<proteinExistence type="predicted"/>
<feature type="compositionally biased region" description="Basic and acidic residues" evidence="1">
    <location>
        <begin position="36"/>
        <end position="46"/>
    </location>
</feature>
<protein>
    <submittedName>
        <fullName evidence="2">Uncharacterized protein</fullName>
    </submittedName>
</protein>
<sequence length="53" mass="5311">GTAALEMSPPEDVPTTTAPGADQVGEAVAAEPPADQESRERGHDGTDANAPPK</sequence>
<accession>A0A699VRT2</accession>
<gene>
    <name evidence="2" type="ORF">Tci_906533</name>
</gene>
<organism evidence="2">
    <name type="scientific">Tanacetum cinerariifolium</name>
    <name type="common">Dalmatian daisy</name>
    <name type="synonym">Chrysanthemum cinerariifolium</name>
    <dbReference type="NCBI Taxonomy" id="118510"/>
    <lineage>
        <taxon>Eukaryota</taxon>
        <taxon>Viridiplantae</taxon>
        <taxon>Streptophyta</taxon>
        <taxon>Embryophyta</taxon>
        <taxon>Tracheophyta</taxon>
        <taxon>Spermatophyta</taxon>
        <taxon>Magnoliopsida</taxon>
        <taxon>eudicotyledons</taxon>
        <taxon>Gunneridae</taxon>
        <taxon>Pentapetalae</taxon>
        <taxon>asterids</taxon>
        <taxon>campanulids</taxon>
        <taxon>Asterales</taxon>
        <taxon>Asteraceae</taxon>
        <taxon>Asteroideae</taxon>
        <taxon>Anthemideae</taxon>
        <taxon>Anthemidinae</taxon>
        <taxon>Tanacetum</taxon>
    </lineage>
</organism>
<evidence type="ECO:0000313" key="2">
    <source>
        <dbReference type="EMBL" id="GFD34564.1"/>
    </source>
</evidence>
<feature type="region of interest" description="Disordered" evidence="1">
    <location>
        <begin position="1"/>
        <end position="53"/>
    </location>
</feature>
<feature type="non-terminal residue" evidence="2">
    <location>
        <position position="1"/>
    </location>
</feature>
<reference evidence="2" key="1">
    <citation type="journal article" date="2019" name="Sci. Rep.">
        <title>Draft genome of Tanacetum cinerariifolium, the natural source of mosquito coil.</title>
        <authorList>
            <person name="Yamashiro T."/>
            <person name="Shiraishi A."/>
            <person name="Satake H."/>
            <person name="Nakayama K."/>
        </authorList>
    </citation>
    <scope>NUCLEOTIDE SEQUENCE</scope>
</reference>
<name>A0A699VRT2_TANCI</name>